<dbReference type="EMBL" id="DXIE01000003">
    <property type="protein sequence ID" value="HIV61298.1"/>
    <property type="molecule type" value="Genomic_DNA"/>
</dbReference>
<dbReference type="AlphaFoldDB" id="A0A9D1PH42"/>
<dbReference type="SUPFAM" id="SSF63411">
    <property type="entry name" value="LuxS/MPP-like metallohydrolase"/>
    <property type="match status" value="2"/>
</dbReference>
<proteinExistence type="predicted"/>
<gene>
    <name evidence="2" type="ORF">H9746_00360</name>
</gene>
<evidence type="ECO:0000313" key="2">
    <source>
        <dbReference type="EMBL" id="HIV61298.1"/>
    </source>
</evidence>
<dbReference type="Proteomes" id="UP000886808">
    <property type="component" value="Unassembled WGS sequence"/>
</dbReference>
<sequence length="421" mass="46925">MQTTFNSSLAQGITLTSMQAKQFKTSVLSVTMTVPLGKNNGFAAILPHVLLRGTQNHPDMLSLSRKLDTLYGARIVPLIRKAGANLAIGFIADVIDERFANGNLTNEVIDLLCELIHKPALENGFLLSEYVESEKQNLIDRIARLKSDTRSYVVRRMREIMYENEPFGLCEYGNVEEIQNINPQNLTEYLNELINTAPMQIFYCGSVNSNEIENKFKSAFSFKKSNTKPAENIILPAPTEPKYITETMPVSQGKLAIGLRTGVTATSNEYPALMLFSTILGGYTGSRLFKHVREKLSLCYYASCGIDKFTGSMTITSGIENKNAELAQKEILAQIDDMKNGNITEQELFDAKRNILDLLKSMNDSPLTLESYFQSGIMNNISLSLDKLSEQIDKICVQDVIKVGQNIKLDTVYFMKGGESV</sequence>
<dbReference type="InterPro" id="IPR011249">
    <property type="entry name" value="Metalloenz_LuxS/M16"/>
</dbReference>
<reference evidence="2" key="1">
    <citation type="journal article" date="2021" name="PeerJ">
        <title>Extensive microbial diversity within the chicken gut microbiome revealed by metagenomics and culture.</title>
        <authorList>
            <person name="Gilroy R."/>
            <person name="Ravi A."/>
            <person name="Getino M."/>
            <person name="Pursley I."/>
            <person name="Horton D.L."/>
            <person name="Alikhan N.F."/>
            <person name="Baker D."/>
            <person name="Gharbi K."/>
            <person name="Hall N."/>
            <person name="Watson M."/>
            <person name="Adriaenssens E.M."/>
            <person name="Foster-Nyarko E."/>
            <person name="Jarju S."/>
            <person name="Secka A."/>
            <person name="Antonio M."/>
            <person name="Oren A."/>
            <person name="Chaudhuri R.R."/>
            <person name="La Ragione R."/>
            <person name="Hildebrand F."/>
            <person name="Pallen M.J."/>
        </authorList>
    </citation>
    <scope>NUCLEOTIDE SEQUENCE</scope>
    <source>
        <strain evidence="2">CHK193-4272</strain>
    </source>
</reference>
<dbReference type="PANTHER" id="PTHR11851:SF186">
    <property type="entry name" value="INACTIVE METALLOPROTEASE YMFF-RELATED"/>
    <property type="match status" value="1"/>
</dbReference>
<dbReference type="Pfam" id="PF05193">
    <property type="entry name" value="Peptidase_M16_C"/>
    <property type="match status" value="1"/>
</dbReference>
<evidence type="ECO:0000313" key="3">
    <source>
        <dbReference type="Proteomes" id="UP000886808"/>
    </source>
</evidence>
<name>A0A9D1PH42_9FIRM</name>
<organism evidence="2 3">
    <name type="scientific">Candidatus Butyricicoccus avistercoris</name>
    <dbReference type="NCBI Taxonomy" id="2838518"/>
    <lineage>
        <taxon>Bacteria</taxon>
        <taxon>Bacillati</taxon>
        <taxon>Bacillota</taxon>
        <taxon>Clostridia</taxon>
        <taxon>Eubacteriales</taxon>
        <taxon>Butyricicoccaceae</taxon>
        <taxon>Butyricicoccus</taxon>
    </lineage>
</organism>
<dbReference type="InterPro" id="IPR050361">
    <property type="entry name" value="MPP/UQCRC_Complex"/>
</dbReference>
<dbReference type="NCBIfam" id="NF047422">
    <property type="entry name" value="YfmF_fam"/>
    <property type="match status" value="1"/>
</dbReference>
<dbReference type="Gene3D" id="3.30.830.10">
    <property type="entry name" value="Metalloenzyme, LuxS/M16 peptidase-like"/>
    <property type="match status" value="2"/>
</dbReference>
<reference evidence="2" key="2">
    <citation type="submission" date="2021-04" db="EMBL/GenBank/DDBJ databases">
        <authorList>
            <person name="Gilroy R."/>
        </authorList>
    </citation>
    <scope>NUCLEOTIDE SEQUENCE</scope>
    <source>
        <strain evidence="2">CHK193-4272</strain>
    </source>
</reference>
<protein>
    <submittedName>
        <fullName evidence="2">Insulinase family protein</fullName>
    </submittedName>
</protein>
<accession>A0A9D1PH42</accession>
<evidence type="ECO:0000259" key="1">
    <source>
        <dbReference type="Pfam" id="PF05193"/>
    </source>
</evidence>
<feature type="domain" description="Peptidase M16 C-terminal" evidence="1">
    <location>
        <begin position="180"/>
        <end position="354"/>
    </location>
</feature>
<dbReference type="GO" id="GO:0046872">
    <property type="term" value="F:metal ion binding"/>
    <property type="evidence" value="ECO:0007669"/>
    <property type="project" value="InterPro"/>
</dbReference>
<dbReference type="InterPro" id="IPR007863">
    <property type="entry name" value="Peptidase_M16_C"/>
</dbReference>
<comment type="caution">
    <text evidence="2">The sequence shown here is derived from an EMBL/GenBank/DDBJ whole genome shotgun (WGS) entry which is preliminary data.</text>
</comment>
<dbReference type="PANTHER" id="PTHR11851">
    <property type="entry name" value="METALLOPROTEASE"/>
    <property type="match status" value="1"/>
</dbReference>